<dbReference type="Gene3D" id="2.170.190.11">
    <property type="entry name" value="Molybdopterin biosynthesis moea protein, domain 3"/>
    <property type="match status" value="1"/>
</dbReference>
<evidence type="ECO:0000256" key="3">
    <source>
        <dbReference type="ARBA" id="ARBA00010763"/>
    </source>
</evidence>
<accession>C7NK96</accession>
<dbReference type="GO" id="GO:0046872">
    <property type="term" value="F:metal ion binding"/>
    <property type="evidence" value="ECO:0007669"/>
    <property type="project" value="UniProtKB-UniRule"/>
</dbReference>
<sequence>MTTPREVLSIEEYRSEVVALVDGPVASETVDTASAVGRVLARDARSGGDVPAFANSAMDGYAVRGADLAGALPVRLRVVADLPAGSAQDPALAAGECARIMTGAAVPTDADTVVPVELTDAGEDEVTVTEVPRGGTGAHVRGAGEDLAAGDLVLPAGTLLDPAALGALAGTGVATVQVRRRPVVGVLATGDELVTGGGALRRGQIHESNGVFLAAAARQAGAEVVTGPPVPDDEATFTARLDELAAACDLIVLSGGVSVGTYDVARIVLGDAGEGTFRHVRMQPGKPQGHATWGGVPVLAFPGNPLSAAVSWQLFGRAVLSALTASAAPAWGTAAAGSAWSSPPGRRQLVPVVTATDDAGRLVATPSHQRGSASHMVTALARADALFAVPEDVTDVRPGDVHPLMRF</sequence>
<dbReference type="SMART" id="SM00852">
    <property type="entry name" value="MoCF_biosynth"/>
    <property type="match status" value="1"/>
</dbReference>
<dbReference type="EMBL" id="CP001686">
    <property type="protein sequence ID" value="ACV06934.1"/>
    <property type="molecule type" value="Genomic_DNA"/>
</dbReference>
<keyword evidence="4 7" id="KW-0500">Molybdenum</keyword>
<dbReference type="STRING" id="478801.Ksed_19340"/>
<dbReference type="eggNOG" id="COG0303">
    <property type="taxonomic scope" value="Bacteria"/>
</dbReference>
<dbReference type="EC" id="2.10.1.1" evidence="7"/>
<dbReference type="InterPro" id="IPR036135">
    <property type="entry name" value="MoeA_linker/N_sf"/>
</dbReference>
<evidence type="ECO:0000259" key="8">
    <source>
        <dbReference type="SMART" id="SM00852"/>
    </source>
</evidence>
<dbReference type="InterPro" id="IPR038987">
    <property type="entry name" value="MoeA-like"/>
</dbReference>
<evidence type="ECO:0000256" key="4">
    <source>
        <dbReference type="ARBA" id="ARBA00022505"/>
    </source>
</evidence>
<dbReference type="Gene3D" id="3.90.105.10">
    <property type="entry name" value="Molybdopterin biosynthesis moea protein, domain 2"/>
    <property type="match status" value="1"/>
</dbReference>
<evidence type="ECO:0000256" key="7">
    <source>
        <dbReference type="RuleBase" id="RU365090"/>
    </source>
</evidence>
<dbReference type="InterPro" id="IPR036688">
    <property type="entry name" value="MoeA_C_domain_IV_sf"/>
</dbReference>
<keyword evidence="7" id="KW-0808">Transferase</keyword>
<dbReference type="SUPFAM" id="SSF63867">
    <property type="entry name" value="MoeA C-terminal domain-like"/>
    <property type="match status" value="1"/>
</dbReference>
<dbReference type="GO" id="GO:0006777">
    <property type="term" value="P:Mo-molybdopterin cofactor biosynthetic process"/>
    <property type="evidence" value="ECO:0007669"/>
    <property type="project" value="UniProtKB-UniRule"/>
</dbReference>
<comment type="function">
    <text evidence="1 7">Catalyzes the insertion of molybdate into adenylated molybdopterin with the concomitant release of AMP.</text>
</comment>
<comment type="catalytic activity">
    <reaction evidence="6">
        <text>adenylyl-molybdopterin + molybdate = Mo-molybdopterin + AMP + H(+)</text>
        <dbReference type="Rhea" id="RHEA:35047"/>
        <dbReference type="ChEBI" id="CHEBI:15378"/>
        <dbReference type="ChEBI" id="CHEBI:36264"/>
        <dbReference type="ChEBI" id="CHEBI:62727"/>
        <dbReference type="ChEBI" id="CHEBI:71302"/>
        <dbReference type="ChEBI" id="CHEBI:456215"/>
        <dbReference type="EC" id="2.10.1.1"/>
    </reaction>
</comment>
<dbReference type="GO" id="GO:0005829">
    <property type="term" value="C:cytosol"/>
    <property type="evidence" value="ECO:0007669"/>
    <property type="project" value="TreeGrafter"/>
</dbReference>
<keyword evidence="10" id="KW-1185">Reference proteome</keyword>
<dbReference type="CDD" id="cd00887">
    <property type="entry name" value="MoeA"/>
    <property type="match status" value="1"/>
</dbReference>
<dbReference type="Gene3D" id="2.40.340.10">
    <property type="entry name" value="MoeA, C-terminal, domain IV"/>
    <property type="match status" value="1"/>
</dbReference>
<dbReference type="InterPro" id="IPR005110">
    <property type="entry name" value="MoeA_linker/N"/>
</dbReference>
<comment type="cofactor">
    <cofactor evidence="7">
        <name>Mg(2+)</name>
        <dbReference type="ChEBI" id="CHEBI:18420"/>
    </cofactor>
</comment>
<dbReference type="Proteomes" id="UP000006666">
    <property type="component" value="Chromosome"/>
</dbReference>
<dbReference type="NCBIfam" id="NF045515">
    <property type="entry name" value="Glp_gephyrin"/>
    <property type="match status" value="1"/>
</dbReference>
<reference evidence="9 10" key="1">
    <citation type="journal article" date="2009" name="Stand. Genomic Sci.">
        <title>Complete genome sequence of Kytococcus sedentarius type strain (541).</title>
        <authorList>
            <person name="Sims D."/>
            <person name="Brettin T."/>
            <person name="Detter J.C."/>
            <person name="Han C."/>
            <person name="Lapidus A."/>
            <person name="Copeland A."/>
            <person name="Glavina Del Rio T."/>
            <person name="Nolan M."/>
            <person name="Chen F."/>
            <person name="Lucas S."/>
            <person name="Tice H."/>
            <person name="Cheng J.F."/>
            <person name="Bruce D."/>
            <person name="Goodwin L."/>
            <person name="Pitluck S."/>
            <person name="Ovchinnikova G."/>
            <person name="Pati A."/>
            <person name="Ivanova N."/>
            <person name="Mavrommatis K."/>
            <person name="Chen A."/>
            <person name="Palaniappan K."/>
            <person name="D'haeseleer P."/>
            <person name="Chain P."/>
            <person name="Bristow J."/>
            <person name="Eisen J.A."/>
            <person name="Markowitz V."/>
            <person name="Hugenholtz P."/>
            <person name="Schneider S."/>
            <person name="Goker M."/>
            <person name="Pukall R."/>
            <person name="Kyrpides N.C."/>
            <person name="Klenk H.P."/>
        </authorList>
    </citation>
    <scope>NUCLEOTIDE SEQUENCE [LARGE SCALE GENOMIC DNA]</scope>
    <source>
        <strain evidence="10">ATCC 14392 / DSM 20547 / JCM 11482 / CCUG 33030 / NBRC 15357 / NCTC 11040 / CCM 314 / 541</strain>
    </source>
</reference>
<evidence type="ECO:0000256" key="6">
    <source>
        <dbReference type="ARBA" id="ARBA00047317"/>
    </source>
</evidence>
<keyword evidence="7" id="KW-0479">Metal-binding</keyword>
<dbReference type="Gene3D" id="3.40.980.10">
    <property type="entry name" value="MoaB/Mog-like domain"/>
    <property type="match status" value="1"/>
</dbReference>
<keyword evidence="7" id="KW-0460">Magnesium</keyword>
<dbReference type="KEGG" id="kse:Ksed_19340"/>
<dbReference type="RefSeq" id="WP_015779874.1">
    <property type="nucleotide sequence ID" value="NC_013169.1"/>
</dbReference>
<protein>
    <recommendedName>
        <fullName evidence="7">Molybdopterin molybdenumtransferase</fullName>
        <ecNumber evidence="7">2.10.1.1</ecNumber>
    </recommendedName>
</protein>
<dbReference type="SUPFAM" id="SSF53218">
    <property type="entry name" value="Molybdenum cofactor biosynthesis proteins"/>
    <property type="match status" value="1"/>
</dbReference>
<dbReference type="AlphaFoldDB" id="C7NK96"/>
<gene>
    <name evidence="9" type="ordered locus">Ksed_19340</name>
</gene>
<dbReference type="Pfam" id="PF03454">
    <property type="entry name" value="MoeA_C"/>
    <property type="match status" value="1"/>
</dbReference>
<dbReference type="InterPro" id="IPR001453">
    <property type="entry name" value="MoaB/Mog_dom"/>
</dbReference>
<evidence type="ECO:0000256" key="2">
    <source>
        <dbReference type="ARBA" id="ARBA00005046"/>
    </source>
</evidence>
<dbReference type="PANTHER" id="PTHR10192:SF5">
    <property type="entry name" value="GEPHYRIN"/>
    <property type="match status" value="1"/>
</dbReference>
<dbReference type="SUPFAM" id="SSF63882">
    <property type="entry name" value="MoeA N-terminal region -like"/>
    <property type="match status" value="1"/>
</dbReference>
<comment type="pathway">
    <text evidence="2 7">Cofactor biosynthesis; molybdopterin biosynthesis.</text>
</comment>
<dbReference type="PANTHER" id="PTHR10192">
    <property type="entry name" value="MOLYBDOPTERIN BIOSYNTHESIS PROTEIN"/>
    <property type="match status" value="1"/>
</dbReference>
<dbReference type="HOGENOM" id="CLU_010186_7_0_11"/>
<evidence type="ECO:0000313" key="10">
    <source>
        <dbReference type="Proteomes" id="UP000006666"/>
    </source>
</evidence>
<dbReference type="Pfam" id="PF03453">
    <property type="entry name" value="MoeA_N"/>
    <property type="match status" value="1"/>
</dbReference>
<dbReference type="UniPathway" id="UPA00344"/>
<evidence type="ECO:0000256" key="1">
    <source>
        <dbReference type="ARBA" id="ARBA00002901"/>
    </source>
</evidence>
<dbReference type="InterPro" id="IPR036425">
    <property type="entry name" value="MoaB/Mog-like_dom_sf"/>
</dbReference>
<organism evidence="9 10">
    <name type="scientific">Kytococcus sedentarius (strain ATCC 14392 / DSM 20547 / JCM 11482 / CCUG 33030 / NBRC 15357 / NCTC 11040 / CCM 314 / 541)</name>
    <name type="common">Micrococcus sedentarius</name>
    <dbReference type="NCBI Taxonomy" id="478801"/>
    <lineage>
        <taxon>Bacteria</taxon>
        <taxon>Bacillati</taxon>
        <taxon>Actinomycetota</taxon>
        <taxon>Actinomycetes</taxon>
        <taxon>Micrococcales</taxon>
        <taxon>Kytococcaceae</taxon>
        <taxon>Kytococcus</taxon>
    </lineage>
</organism>
<dbReference type="Pfam" id="PF00994">
    <property type="entry name" value="MoCF_biosynth"/>
    <property type="match status" value="1"/>
</dbReference>
<name>C7NK96_KYTSD</name>
<comment type="similarity">
    <text evidence="3 7">Belongs to the MoeA family.</text>
</comment>
<evidence type="ECO:0000256" key="5">
    <source>
        <dbReference type="ARBA" id="ARBA00023150"/>
    </source>
</evidence>
<feature type="domain" description="MoaB/Mog" evidence="8">
    <location>
        <begin position="185"/>
        <end position="322"/>
    </location>
</feature>
<keyword evidence="5 7" id="KW-0501">Molybdenum cofactor biosynthesis</keyword>
<proteinExistence type="inferred from homology"/>
<dbReference type="GO" id="GO:0061599">
    <property type="term" value="F:molybdopterin molybdotransferase activity"/>
    <property type="evidence" value="ECO:0007669"/>
    <property type="project" value="UniProtKB-UniRule"/>
</dbReference>
<dbReference type="InterPro" id="IPR005111">
    <property type="entry name" value="MoeA_C_domain_IV"/>
</dbReference>
<evidence type="ECO:0000313" key="9">
    <source>
        <dbReference type="EMBL" id="ACV06934.1"/>
    </source>
</evidence>